<reference evidence="2 3" key="1">
    <citation type="journal article" date="2018" name="Sci. Rep.">
        <title>Characterisation of pathogen-specific regions and novel effector candidates in Fusarium oxysporum f. sp. cepae.</title>
        <authorList>
            <person name="Armitage A.D."/>
            <person name="Taylor A."/>
            <person name="Sobczyk M.K."/>
            <person name="Baxter L."/>
            <person name="Greenfield B.P."/>
            <person name="Bates H.J."/>
            <person name="Wilson F."/>
            <person name="Jackson A.C."/>
            <person name="Ott S."/>
            <person name="Harrison R.J."/>
            <person name="Clarkson J.P."/>
        </authorList>
    </citation>
    <scope>NUCLEOTIDE SEQUENCE [LARGE SCALE GENOMIC DNA]</scope>
    <source>
        <strain evidence="2 3">Fo_A13</strain>
    </source>
</reference>
<organism evidence="2 3">
    <name type="scientific">Fusarium oxysporum</name>
    <name type="common">Fusarium vascular wilt</name>
    <dbReference type="NCBI Taxonomy" id="5507"/>
    <lineage>
        <taxon>Eukaryota</taxon>
        <taxon>Fungi</taxon>
        <taxon>Dikarya</taxon>
        <taxon>Ascomycota</taxon>
        <taxon>Pezizomycotina</taxon>
        <taxon>Sordariomycetes</taxon>
        <taxon>Hypocreomycetidae</taxon>
        <taxon>Hypocreales</taxon>
        <taxon>Nectriaceae</taxon>
        <taxon>Fusarium</taxon>
        <taxon>Fusarium oxysporum species complex</taxon>
    </lineage>
</organism>
<gene>
    <name evidence="2" type="ORF">BFJ69_g14401</name>
</gene>
<dbReference type="AlphaFoldDB" id="A0A420MHQ4"/>
<feature type="region of interest" description="Disordered" evidence="1">
    <location>
        <begin position="1"/>
        <end position="26"/>
    </location>
</feature>
<accession>A0A420MHQ4</accession>
<evidence type="ECO:0000313" key="2">
    <source>
        <dbReference type="EMBL" id="RKK67552.1"/>
    </source>
</evidence>
<protein>
    <submittedName>
        <fullName evidence="2">Uncharacterized protein</fullName>
    </submittedName>
</protein>
<sequence length="73" mass="7968">MDSFPQFSAPVSIPGSPSGDKQEHYPNALSQYPQVHECGKGIRCHCQGCDGCTGKIYCITSLQCYDCYCNCPV</sequence>
<dbReference type="Proteomes" id="UP000285084">
    <property type="component" value="Unassembled WGS sequence"/>
</dbReference>
<comment type="caution">
    <text evidence="2">The sequence shown here is derived from an EMBL/GenBank/DDBJ whole genome shotgun (WGS) entry which is preliminary data.</text>
</comment>
<proteinExistence type="predicted"/>
<evidence type="ECO:0000313" key="3">
    <source>
        <dbReference type="Proteomes" id="UP000285084"/>
    </source>
</evidence>
<evidence type="ECO:0000256" key="1">
    <source>
        <dbReference type="SAM" id="MobiDB-lite"/>
    </source>
</evidence>
<name>A0A420MHQ4_FUSOX</name>
<dbReference type="EMBL" id="MRCX01000224">
    <property type="protein sequence ID" value="RKK67552.1"/>
    <property type="molecule type" value="Genomic_DNA"/>
</dbReference>